<evidence type="ECO:0000256" key="5">
    <source>
        <dbReference type="ARBA" id="ARBA00023251"/>
    </source>
</evidence>
<feature type="transmembrane region" description="Helical" evidence="7">
    <location>
        <begin position="119"/>
        <end position="140"/>
    </location>
</feature>
<feature type="transmembrane region" description="Helical" evidence="7">
    <location>
        <begin position="152"/>
        <end position="170"/>
    </location>
</feature>
<dbReference type="SUPFAM" id="SSF103473">
    <property type="entry name" value="MFS general substrate transporter"/>
    <property type="match status" value="2"/>
</dbReference>
<evidence type="ECO:0000259" key="8">
    <source>
        <dbReference type="PROSITE" id="PS50850"/>
    </source>
</evidence>
<dbReference type="EMBL" id="JAATEL010000003">
    <property type="protein sequence ID" value="NJP13578.1"/>
    <property type="molecule type" value="Genomic_DNA"/>
</dbReference>
<feature type="transmembrane region" description="Helical" evidence="7">
    <location>
        <begin position="349"/>
        <end position="369"/>
    </location>
</feature>
<comment type="caution">
    <text evidence="9">The sequence shown here is derived from an EMBL/GenBank/DDBJ whole genome shotgun (WGS) entry which is preliminary data.</text>
</comment>
<keyword evidence="2 7" id="KW-0812">Transmembrane</keyword>
<feature type="region of interest" description="Disordered" evidence="6">
    <location>
        <begin position="1"/>
        <end position="21"/>
    </location>
</feature>
<feature type="transmembrane region" description="Helical" evidence="7">
    <location>
        <begin position="62"/>
        <end position="82"/>
    </location>
</feature>
<dbReference type="Proteomes" id="UP000635996">
    <property type="component" value="Unassembled WGS sequence"/>
</dbReference>
<dbReference type="PROSITE" id="PS50850">
    <property type="entry name" value="MFS"/>
    <property type="match status" value="1"/>
</dbReference>
<feature type="transmembrane region" description="Helical" evidence="7">
    <location>
        <begin position="428"/>
        <end position="445"/>
    </location>
</feature>
<feature type="transmembrane region" description="Helical" evidence="7">
    <location>
        <begin position="319"/>
        <end position="337"/>
    </location>
</feature>
<dbReference type="InterPro" id="IPR020846">
    <property type="entry name" value="MFS_dom"/>
</dbReference>
<feature type="transmembrane region" description="Helical" evidence="7">
    <location>
        <begin position="215"/>
        <end position="238"/>
    </location>
</feature>
<feature type="transmembrane region" description="Helical" evidence="7">
    <location>
        <begin position="182"/>
        <end position="203"/>
    </location>
</feature>
<dbReference type="InterPro" id="IPR036259">
    <property type="entry name" value="MFS_trans_sf"/>
</dbReference>
<dbReference type="CDD" id="cd17321">
    <property type="entry name" value="MFS_MMR_MDR_like"/>
    <property type="match status" value="1"/>
</dbReference>
<proteinExistence type="predicted"/>
<dbReference type="Gene3D" id="1.20.1720.10">
    <property type="entry name" value="Multidrug resistance protein D"/>
    <property type="match status" value="2"/>
</dbReference>
<evidence type="ECO:0000256" key="7">
    <source>
        <dbReference type="SAM" id="Phobius"/>
    </source>
</evidence>
<evidence type="ECO:0000256" key="4">
    <source>
        <dbReference type="ARBA" id="ARBA00023136"/>
    </source>
</evidence>
<comment type="subcellular location">
    <subcellularLocation>
        <location evidence="1">Cell membrane</location>
        <topology evidence="1">Multi-pass membrane protein</topology>
    </subcellularLocation>
</comment>
<feature type="transmembrane region" description="Helical" evidence="7">
    <location>
        <begin position="381"/>
        <end position="408"/>
    </location>
</feature>
<feature type="domain" description="Major facilitator superfamily (MFS) profile" evidence="8">
    <location>
        <begin position="28"/>
        <end position="480"/>
    </location>
</feature>
<evidence type="ECO:0000256" key="3">
    <source>
        <dbReference type="ARBA" id="ARBA00022989"/>
    </source>
</evidence>
<name>A0ABX0YNB7_STRTL</name>
<feature type="transmembrane region" description="Helical" evidence="7">
    <location>
        <begin position="244"/>
        <end position="265"/>
    </location>
</feature>
<dbReference type="PANTHER" id="PTHR42718">
    <property type="entry name" value="MAJOR FACILITATOR SUPERFAMILY MULTIDRUG TRANSPORTER MFSC"/>
    <property type="match status" value="1"/>
</dbReference>
<evidence type="ECO:0000313" key="9">
    <source>
        <dbReference type="EMBL" id="NJP13578.1"/>
    </source>
</evidence>
<accession>A0ABX0YNB7</accession>
<sequence length="491" mass="49563">MTEAAPSTRAHTHSGDGTSPRRASTAAMLTVLLAGTFVTQFDFFVVNVAAPSLRSDLGAGATALELIVGGYAFALASGMVTGGRLGDLYGHRRLFTIGMAGFGLASLLCGIAVSPGQLIAARLLQGLTAALMAPQVLATITATFAPAERPRAIAAYGVTAGIGSIAGQLFGGLLLDADIAGLGWRVIFLVNVPVCTLVALCAPRVLPPAHSGRGAGLDPVGAVGLSAALALLLVPLALGHSSSWPVWTWLSMAGGVLFGALTLWWERALGTRGGSPVLDLTLFHGSSFRAGIIASAAFYIYFGSFIFTLTLLLQGGLSLGPVGAGLTFTPMGASYMVSSMVGKRLTARYGMNALIGGSAVIALGLLALLLRVQAAGADTEVAWICGCLCLVGLGNGVVLPSLIGAALLRVPPQKAGMASGALTTAQQFASSAGVAAVGAVFFAVAGDERPGTGYPAAMVAATSVCLAMVLVVMGMMGVFRRIAAQEKTAEA</sequence>
<evidence type="ECO:0000313" key="10">
    <source>
        <dbReference type="Proteomes" id="UP000635996"/>
    </source>
</evidence>
<keyword evidence="10" id="KW-1185">Reference proteome</keyword>
<evidence type="ECO:0000256" key="1">
    <source>
        <dbReference type="ARBA" id="ARBA00004651"/>
    </source>
</evidence>
<keyword evidence="3 7" id="KW-1133">Transmembrane helix</keyword>
<feature type="transmembrane region" description="Helical" evidence="7">
    <location>
        <begin position="94"/>
        <end position="113"/>
    </location>
</feature>
<feature type="transmembrane region" description="Helical" evidence="7">
    <location>
        <begin position="457"/>
        <end position="479"/>
    </location>
</feature>
<gene>
    <name evidence="9" type="ORF">HCJ95_04535</name>
</gene>
<feature type="transmembrane region" description="Helical" evidence="7">
    <location>
        <begin position="290"/>
        <end position="313"/>
    </location>
</feature>
<reference evidence="9 10" key="1">
    <citation type="submission" date="2020-03" db="EMBL/GenBank/DDBJ databases">
        <title>WGS of actinomycetes isolated from Thailand.</title>
        <authorList>
            <person name="Thawai C."/>
        </authorList>
    </citation>
    <scope>NUCLEOTIDE SEQUENCE [LARGE SCALE GENOMIC DNA]</scope>
    <source>
        <strain evidence="9 10">NBRC 13905</strain>
    </source>
</reference>
<dbReference type="InterPro" id="IPR011701">
    <property type="entry name" value="MFS"/>
</dbReference>
<dbReference type="Pfam" id="PF07690">
    <property type="entry name" value="MFS_1"/>
    <property type="match status" value="1"/>
</dbReference>
<dbReference type="PANTHER" id="PTHR42718:SF39">
    <property type="entry name" value="ACTINORHODIN TRANSPORTER-RELATED"/>
    <property type="match status" value="1"/>
</dbReference>
<organism evidence="9 10">
    <name type="scientific">Streptomyces thermoviolaceus subsp. thermoviolaceus</name>
    <dbReference type="NCBI Taxonomy" id="66860"/>
    <lineage>
        <taxon>Bacteria</taxon>
        <taxon>Bacillati</taxon>
        <taxon>Actinomycetota</taxon>
        <taxon>Actinomycetes</taxon>
        <taxon>Kitasatosporales</taxon>
        <taxon>Streptomycetaceae</taxon>
        <taxon>Streptomyces</taxon>
    </lineage>
</organism>
<keyword evidence="4 7" id="KW-0472">Membrane</keyword>
<feature type="transmembrane region" description="Helical" evidence="7">
    <location>
        <begin position="26"/>
        <end position="50"/>
    </location>
</feature>
<evidence type="ECO:0000256" key="6">
    <source>
        <dbReference type="SAM" id="MobiDB-lite"/>
    </source>
</evidence>
<keyword evidence="5" id="KW-0046">Antibiotic resistance</keyword>
<protein>
    <submittedName>
        <fullName evidence="9">MFS transporter</fullName>
    </submittedName>
</protein>
<evidence type="ECO:0000256" key="2">
    <source>
        <dbReference type="ARBA" id="ARBA00022692"/>
    </source>
</evidence>